<organism evidence="1 2">
    <name type="scientific">Blyttiomyces helicus</name>
    <dbReference type="NCBI Taxonomy" id="388810"/>
    <lineage>
        <taxon>Eukaryota</taxon>
        <taxon>Fungi</taxon>
        <taxon>Fungi incertae sedis</taxon>
        <taxon>Chytridiomycota</taxon>
        <taxon>Chytridiomycota incertae sedis</taxon>
        <taxon>Chytridiomycetes</taxon>
        <taxon>Chytridiomycetes incertae sedis</taxon>
        <taxon>Blyttiomyces</taxon>
    </lineage>
</organism>
<sequence length="112" mass="12502">MVVGAVKKWGGRRPGRLKTTILRYLLNSLDEHENDYSDRLNPSLDQQDWRFFMGSSSSVNACDGEAGAYAGGVSATLHSLAKEVASLRAQVVDLSETVSIYKEKSLRRHFQR</sequence>
<reference evidence="2" key="1">
    <citation type="journal article" date="2018" name="Nat. Microbiol.">
        <title>Leveraging single-cell genomics to expand the fungal tree of life.</title>
        <authorList>
            <person name="Ahrendt S.R."/>
            <person name="Quandt C.A."/>
            <person name="Ciobanu D."/>
            <person name="Clum A."/>
            <person name="Salamov A."/>
            <person name="Andreopoulos B."/>
            <person name="Cheng J.F."/>
            <person name="Woyke T."/>
            <person name="Pelin A."/>
            <person name="Henrissat B."/>
            <person name="Reynolds N.K."/>
            <person name="Benny G.L."/>
            <person name="Smith M.E."/>
            <person name="James T.Y."/>
            <person name="Grigoriev I.V."/>
        </authorList>
    </citation>
    <scope>NUCLEOTIDE SEQUENCE [LARGE SCALE GENOMIC DNA]</scope>
</reference>
<proteinExistence type="predicted"/>
<dbReference type="AlphaFoldDB" id="A0A4V1IPE1"/>
<name>A0A4V1IPE1_9FUNG</name>
<accession>A0A4V1IPE1</accession>
<dbReference type="Proteomes" id="UP000269721">
    <property type="component" value="Unassembled WGS sequence"/>
</dbReference>
<evidence type="ECO:0000313" key="1">
    <source>
        <dbReference type="EMBL" id="RKO82737.1"/>
    </source>
</evidence>
<gene>
    <name evidence="1" type="ORF">BDK51DRAFT_49648</name>
</gene>
<protein>
    <submittedName>
        <fullName evidence="1">Uncharacterized protein</fullName>
    </submittedName>
</protein>
<dbReference type="EMBL" id="ML002154">
    <property type="protein sequence ID" value="RKO82737.1"/>
    <property type="molecule type" value="Genomic_DNA"/>
</dbReference>
<evidence type="ECO:0000313" key="2">
    <source>
        <dbReference type="Proteomes" id="UP000269721"/>
    </source>
</evidence>
<keyword evidence="2" id="KW-1185">Reference proteome</keyword>